<keyword evidence="1 2" id="KW-0238">DNA-binding</keyword>
<dbReference type="SUPFAM" id="SSF46689">
    <property type="entry name" value="Homeodomain-like"/>
    <property type="match status" value="1"/>
</dbReference>
<dbReference type="OrthoDB" id="5705802at2"/>
<dbReference type="EMBL" id="CP022684">
    <property type="protein sequence ID" value="AUM12389.1"/>
    <property type="molecule type" value="Genomic_DNA"/>
</dbReference>
<dbReference type="InterPro" id="IPR001647">
    <property type="entry name" value="HTH_TetR"/>
</dbReference>
<dbReference type="KEGG" id="kak:Kalk_08150"/>
<evidence type="ECO:0000259" key="3">
    <source>
        <dbReference type="PROSITE" id="PS50977"/>
    </source>
</evidence>
<evidence type="ECO:0000313" key="4">
    <source>
        <dbReference type="EMBL" id="AUM12389.1"/>
    </source>
</evidence>
<dbReference type="Pfam" id="PF00440">
    <property type="entry name" value="TetR_N"/>
    <property type="match status" value="1"/>
</dbReference>
<dbReference type="PROSITE" id="PS50977">
    <property type="entry name" value="HTH_TETR_2"/>
    <property type="match status" value="1"/>
</dbReference>
<evidence type="ECO:0000256" key="2">
    <source>
        <dbReference type="PROSITE-ProRule" id="PRU00335"/>
    </source>
</evidence>
<feature type="DNA-binding region" description="H-T-H motif" evidence="2">
    <location>
        <begin position="39"/>
        <end position="58"/>
    </location>
</feature>
<gene>
    <name evidence="4" type="ORF">Kalk_08150</name>
</gene>
<dbReference type="InterPro" id="IPR009057">
    <property type="entry name" value="Homeodomain-like_sf"/>
</dbReference>
<name>A0A2K9LJ57_9GAMM</name>
<organism evidence="4 5">
    <name type="scientific">Ketobacter alkanivorans</name>
    <dbReference type="NCBI Taxonomy" id="1917421"/>
    <lineage>
        <taxon>Bacteria</taxon>
        <taxon>Pseudomonadati</taxon>
        <taxon>Pseudomonadota</taxon>
        <taxon>Gammaproteobacteria</taxon>
        <taxon>Pseudomonadales</taxon>
        <taxon>Ketobacteraceae</taxon>
        <taxon>Ketobacter</taxon>
    </lineage>
</organism>
<accession>A0A2K9LJ57</accession>
<dbReference type="AlphaFoldDB" id="A0A2K9LJ57"/>
<sequence>MTVVTTAQDAPRLKPDSTRERILDAAEKLFADNTYDGTTLREISALVGIREPSLYAHFANKEAIYEAVIDRALLPFSDALLSWNMSELTLNTLFDMPRKLLELHNAHPYCAQILHREFTSPPQRINPKVLQWQQQFVAQSQQFMEGLPASQAISKAKVVANMISCTNLVLGVFSTRGMQSSLMGEDYDQDLMMAEHLRLATRIFKSLLV</sequence>
<feature type="domain" description="HTH tetR-type" evidence="3">
    <location>
        <begin position="16"/>
        <end position="76"/>
    </location>
</feature>
<dbReference type="InterPro" id="IPR050109">
    <property type="entry name" value="HTH-type_TetR-like_transc_reg"/>
</dbReference>
<dbReference type="GO" id="GO:0000976">
    <property type="term" value="F:transcription cis-regulatory region binding"/>
    <property type="evidence" value="ECO:0007669"/>
    <property type="project" value="TreeGrafter"/>
</dbReference>
<dbReference type="PRINTS" id="PR00455">
    <property type="entry name" value="HTHTETR"/>
</dbReference>
<evidence type="ECO:0000313" key="5">
    <source>
        <dbReference type="Proteomes" id="UP000235116"/>
    </source>
</evidence>
<proteinExistence type="predicted"/>
<protein>
    <recommendedName>
        <fullName evidence="3">HTH tetR-type domain-containing protein</fullName>
    </recommendedName>
</protein>
<dbReference type="PANTHER" id="PTHR30055:SF226">
    <property type="entry name" value="HTH-TYPE TRANSCRIPTIONAL REGULATOR PKSA"/>
    <property type="match status" value="1"/>
</dbReference>
<dbReference type="PANTHER" id="PTHR30055">
    <property type="entry name" value="HTH-TYPE TRANSCRIPTIONAL REGULATOR RUTR"/>
    <property type="match status" value="1"/>
</dbReference>
<dbReference type="RefSeq" id="WP_101893745.1">
    <property type="nucleotide sequence ID" value="NZ_CP022684.1"/>
</dbReference>
<reference evidence="5" key="1">
    <citation type="submission" date="2017-08" db="EMBL/GenBank/DDBJ databases">
        <title>Direct submision.</title>
        <authorList>
            <person name="Kim S.-J."/>
            <person name="Rhee S.-K."/>
        </authorList>
    </citation>
    <scope>NUCLEOTIDE SEQUENCE [LARGE SCALE GENOMIC DNA]</scope>
    <source>
        <strain evidence="5">GI5</strain>
    </source>
</reference>
<dbReference type="Proteomes" id="UP000235116">
    <property type="component" value="Chromosome"/>
</dbReference>
<dbReference type="Gene3D" id="1.10.357.10">
    <property type="entry name" value="Tetracycline Repressor, domain 2"/>
    <property type="match status" value="1"/>
</dbReference>
<evidence type="ECO:0000256" key="1">
    <source>
        <dbReference type="ARBA" id="ARBA00023125"/>
    </source>
</evidence>
<dbReference type="GO" id="GO:0003700">
    <property type="term" value="F:DNA-binding transcription factor activity"/>
    <property type="evidence" value="ECO:0007669"/>
    <property type="project" value="TreeGrafter"/>
</dbReference>
<keyword evidence="5" id="KW-1185">Reference proteome</keyword>